<keyword evidence="8" id="KW-1185">Reference proteome</keyword>
<gene>
    <name evidence="7" type="ORF">GSI_02213</name>
</gene>
<feature type="zinc finger region" description="C3H1-type" evidence="4">
    <location>
        <begin position="164"/>
        <end position="201"/>
    </location>
</feature>
<evidence type="ECO:0000313" key="8">
    <source>
        <dbReference type="Proteomes" id="UP000230002"/>
    </source>
</evidence>
<dbReference type="PANTHER" id="PTHR12681:SF0">
    <property type="entry name" value="ZINC FINGER CCCH DOMAIN-CONTAINING PROTEIN 15"/>
    <property type="match status" value="1"/>
</dbReference>
<name>A0A2G8SNZ0_9APHY</name>
<dbReference type="SUPFAM" id="SSF90229">
    <property type="entry name" value="CCCH zinc finger"/>
    <property type="match status" value="1"/>
</dbReference>
<dbReference type="Gene3D" id="4.10.1000.10">
    <property type="entry name" value="Zinc finger, CCCH-type"/>
    <property type="match status" value="1"/>
</dbReference>
<keyword evidence="3 4" id="KW-0862">Zinc</keyword>
<dbReference type="GO" id="GO:0008270">
    <property type="term" value="F:zinc ion binding"/>
    <property type="evidence" value="ECO:0007669"/>
    <property type="project" value="UniProtKB-KW"/>
</dbReference>
<dbReference type="InterPro" id="IPR000571">
    <property type="entry name" value="Znf_CCCH"/>
</dbReference>
<proteinExistence type="predicted"/>
<dbReference type="GO" id="GO:0003729">
    <property type="term" value="F:mRNA binding"/>
    <property type="evidence" value="ECO:0007669"/>
    <property type="project" value="TreeGrafter"/>
</dbReference>
<feature type="domain" description="C3H1-type" evidence="6">
    <location>
        <begin position="164"/>
        <end position="201"/>
    </location>
</feature>
<feature type="domain" description="C3H1-type" evidence="6">
    <location>
        <begin position="93"/>
        <end position="120"/>
    </location>
</feature>
<dbReference type="GO" id="GO:0005829">
    <property type="term" value="C:cytosol"/>
    <property type="evidence" value="ECO:0007669"/>
    <property type="project" value="TreeGrafter"/>
</dbReference>
<dbReference type="GO" id="GO:0002181">
    <property type="term" value="P:cytoplasmic translation"/>
    <property type="evidence" value="ECO:0007669"/>
    <property type="project" value="TreeGrafter"/>
</dbReference>
<keyword evidence="2 4" id="KW-0863">Zinc-finger</keyword>
<dbReference type="Pfam" id="PF16543">
    <property type="entry name" value="DFRP_C"/>
    <property type="match status" value="1"/>
</dbReference>
<dbReference type="PROSITE" id="PS50103">
    <property type="entry name" value="ZF_C3H1"/>
    <property type="match status" value="2"/>
</dbReference>
<dbReference type="OrthoDB" id="278280at2759"/>
<dbReference type="AlphaFoldDB" id="A0A2G8SNZ0"/>
<feature type="compositionally biased region" description="Basic and acidic residues" evidence="5">
    <location>
        <begin position="51"/>
        <end position="71"/>
    </location>
</feature>
<dbReference type="EMBL" id="AYKW01000003">
    <property type="protein sequence ID" value="PIL35485.1"/>
    <property type="molecule type" value="Genomic_DNA"/>
</dbReference>
<protein>
    <recommendedName>
        <fullName evidence="6">C3H1-type domain-containing protein</fullName>
    </recommendedName>
</protein>
<evidence type="ECO:0000256" key="4">
    <source>
        <dbReference type="PROSITE-ProRule" id="PRU00723"/>
    </source>
</evidence>
<feature type="region of interest" description="Disordered" evidence="5">
    <location>
        <begin position="314"/>
        <end position="349"/>
    </location>
</feature>
<dbReference type="Pfam" id="PF00642">
    <property type="entry name" value="zf-CCCH"/>
    <property type="match status" value="1"/>
</dbReference>
<evidence type="ECO:0000256" key="5">
    <source>
        <dbReference type="SAM" id="MobiDB-lite"/>
    </source>
</evidence>
<evidence type="ECO:0000256" key="2">
    <source>
        <dbReference type="ARBA" id="ARBA00022771"/>
    </source>
</evidence>
<organism evidence="7 8">
    <name type="scientific">Ganoderma sinense ZZ0214-1</name>
    <dbReference type="NCBI Taxonomy" id="1077348"/>
    <lineage>
        <taxon>Eukaryota</taxon>
        <taxon>Fungi</taxon>
        <taxon>Dikarya</taxon>
        <taxon>Basidiomycota</taxon>
        <taxon>Agaricomycotina</taxon>
        <taxon>Agaricomycetes</taxon>
        <taxon>Polyporales</taxon>
        <taxon>Polyporaceae</taxon>
        <taxon>Ganoderma</taxon>
    </lineage>
</organism>
<dbReference type="InterPro" id="IPR032378">
    <property type="entry name" value="ZC3H15/TMA46_C"/>
</dbReference>
<feature type="compositionally biased region" description="Low complexity" evidence="5">
    <location>
        <begin position="1"/>
        <end position="13"/>
    </location>
</feature>
<evidence type="ECO:0000313" key="7">
    <source>
        <dbReference type="EMBL" id="PIL35485.1"/>
    </source>
</evidence>
<keyword evidence="1 4" id="KW-0479">Metal-binding</keyword>
<dbReference type="STRING" id="1077348.A0A2G8SNZ0"/>
<dbReference type="Gene3D" id="6.20.400.10">
    <property type="match status" value="1"/>
</dbReference>
<sequence length="349" mass="39963">MPPKKQQQASGSSKSKEDKTFGMKNKNRSAKVQKEVAAIQKQQALAGKSRATLEKEKEKEMREKAKLEEEKRKKEEAALFKPVQTQKVPFGVDPKTVLCVFYKAGTCEKGAKCKFSHDKDVERKVEKRNLYEDSREAKMTDTMENWDEEKLRTVVLSKSGNPRTTTDIVCKYFIQAIETEKYGWFWECPNGENCHYRHALPPGFVLKSQKKAMEDAEKANAISLEEFLEVERHKLGPNLTPVTPESFAKWKRTRMDKKLAEEEALKKAKDEKHAAGKNSGMSGRDLFTYNPEWFEDEEEADEDDWDLAKYRKEKEDEDLAAEEERIRNLQLGGYSEVAADDADGGTAAN</sequence>
<dbReference type="Proteomes" id="UP000230002">
    <property type="component" value="Unassembled WGS sequence"/>
</dbReference>
<feature type="zinc finger region" description="C3H1-type" evidence="4">
    <location>
        <begin position="93"/>
        <end position="120"/>
    </location>
</feature>
<accession>A0A2G8SNZ0</accession>
<comment type="caution">
    <text evidence="7">The sequence shown here is derived from an EMBL/GenBank/DDBJ whole genome shotgun (WGS) entry which is preliminary data.</text>
</comment>
<feature type="region of interest" description="Disordered" evidence="5">
    <location>
        <begin position="1"/>
        <end position="71"/>
    </location>
</feature>
<dbReference type="InterPro" id="IPR036855">
    <property type="entry name" value="Znf_CCCH_sf"/>
</dbReference>
<evidence type="ECO:0000256" key="3">
    <source>
        <dbReference type="ARBA" id="ARBA00022833"/>
    </source>
</evidence>
<dbReference type="PANTHER" id="PTHR12681">
    <property type="entry name" value="ZINC FINGER-CONTAINING PROTEIN P48ZNF"/>
    <property type="match status" value="1"/>
</dbReference>
<evidence type="ECO:0000256" key="1">
    <source>
        <dbReference type="ARBA" id="ARBA00022723"/>
    </source>
</evidence>
<dbReference type="SMART" id="SM00356">
    <property type="entry name" value="ZnF_C3H1"/>
    <property type="match status" value="2"/>
</dbReference>
<evidence type="ECO:0000259" key="6">
    <source>
        <dbReference type="PROSITE" id="PS50103"/>
    </source>
</evidence>
<reference evidence="7 8" key="1">
    <citation type="journal article" date="2015" name="Sci. Rep.">
        <title>Chromosome-level genome map provides insights into diverse defense mechanisms in the medicinal fungus Ganoderma sinense.</title>
        <authorList>
            <person name="Zhu Y."/>
            <person name="Xu J."/>
            <person name="Sun C."/>
            <person name="Zhou S."/>
            <person name="Xu H."/>
            <person name="Nelson D.R."/>
            <person name="Qian J."/>
            <person name="Song J."/>
            <person name="Luo H."/>
            <person name="Xiang L."/>
            <person name="Li Y."/>
            <person name="Xu Z."/>
            <person name="Ji A."/>
            <person name="Wang L."/>
            <person name="Lu S."/>
            <person name="Hayward A."/>
            <person name="Sun W."/>
            <person name="Li X."/>
            <person name="Schwartz D.C."/>
            <person name="Wang Y."/>
            <person name="Chen S."/>
        </authorList>
    </citation>
    <scope>NUCLEOTIDE SEQUENCE [LARGE SCALE GENOMIC DNA]</scope>
    <source>
        <strain evidence="7 8">ZZ0214-1</strain>
    </source>
</reference>